<dbReference type="InterPro" id="IPR040980">
    <property type="entry name" value="SWI2_SNF2"/>
</dbReference>
<dbReference type="RefSeq" id="WP_123264867.1">
    <property type="nucleotide sequence ID" value="NZ_RJUG01000001.1"/>
</dbReference>
<evidence type="ECO:0000256" key="10">
    <source>
        <dbReference type="RuleBase" id="RU364115"/>
    </source>
</evidence>
<dbReference type="InterPro" id="IPR055180">
    <property type="entry name" value="HsdR_RecA-like_helicase_dom_2"/>
</dbReference>
<comment type="caution">
    <text evidence="13">The sequence shown here is derived from an EMBL/GenBank/DDBJ whole genome shotgun (WGS) entry which is preliminary data.</text>
</comment>
<dbReference type="InterPro" id="IPR027417">
    <property type="entry name" value="P-loop_NTPase"/>
</dbReference>
<dbReference type="GO" id="GO:0009035">
    <property type="term" value="F:type I site-specific deoxyribonuclease activity"/>
    <property type="evidence" value="ECO:0007669"/>
    <property type="project" value="UniProtKB-EC"/>
</dbReference>
<evidence type="ECO:0000256" key="8">
    <source>
        <dbReference type="ARBA" id="ARBA00022840"/>
    </source>
</evidence>
<evidence type="ECO:0000259" key="12">
    <source>
        <dbReference type="PROSITE" id="PS51192"/>
    </source>
</evidence>
<dbReference type="NCBIfam" id="TIGR00348">
    <property type="entry name" value="hsdR"/>
    <property type="match status" value="1"/>
</dbReference>
<evidence type="ECO:0000256" key="1">
    <source>
        <dbReference type="ARBA" id="ARBA00000851"/>
    </source>
</evidence>
<dbReference type="PANTHER" id="PTHR30195:SF15">
    <property type="entry name" value="TYPE I RESTRICTION ENZYME HINDI ENDONUCLEASE SUBUNIT"/>
    <property type="match status" value="1"/>
</dbReference>
<dbReference type="SMART" id="SM00487">
    <property type="entry name" value="DEXDc"/>
    <property type="match status" value="1"/>
</dbReference>
<dbReference type="InterPro" id="IPR014001">
    <property type="entry name" value="Helicase_ATP-bd"/>
</dbReference>
<keyword evidence="11" id="KW-0175">Coiled coil</keyword>
<evidence type="ECO:0000256" key="11">
    <source>
        <dbReference type="SAM" id="Coils"/>
    </source>
</evidence>
<sequence>MINPIERITQNRIIRLFREELGYAYYGNWEKREHNSNVEGEILKRNLLKRGYAETLSDKAVKEVYDMATTNAGNIYTRNKAMYSLLRYGVKARPELGEQFDTIFPIDWLNWEQNEFGIAEEVTLTKGEHTRRPDIVLYINGIAVGVLELKRGTTDVAESVNQSISNQKQLFNEWFYTTVQLIMAGNNTQGLRYGTIETQAKYYLAWKEDEDDNEGYKLDKYLKKLCDKERLTDLIYNGVVFDAGIKKLPRPHQYFGLKASQDFVKRKEGGIIWHTQGSGKSLMMVMLGKWILENVPNSRIVILTDRTELDDQIERVFKDVGETDVAKTKSGRELLHFLTSSRPRLVCSLIHKFGNRNETDFDAFIKELEDNPVQTQGEIFVFIDECHRTQSGKLNQVMKAVLHNAVFIGFTGTPLLKQDKKTTMEVFGRYIHTYKFNEAVEDGIVKDLMYEGRSIEQNLTSQTKVDQWFEAKTAGLNDFQKNELKKKWGTMQNVLSSKSRMEKIVADILMDFTTKPRLKSQMGNAILVASSIYEACKYYNLFLDTELKNRCAIITSYNPNAGDVSLEDTGADNETDRQYIYNTYTELLKNVSPSGNKSKTETYETESKEQFRKEPARMKLLIVVSKLLTGFDAPPCSYIYIDKKMQDHTLFQAICRVNRLDTEDKDYGYIVDYMELFGNVTDAINVYTSELDSEGFTKDEVEVQLKDRLKIATDRLMTALETVESICENVSPPKSDLEYIHYFCGNTENPDDLKANEYKRMALYKAIVEYIRAYAGLKADFANTSFSDTEIKRFHQKMEDYLSLHEIIRKASGETIDLKAYEADMRFLIDTYIRAEESENISPFEDISLLDLIETNMDKAIDTLPLGIKGSKEAVAETIENNVRSKIVEEHLLDPKYFDQMSVLLQELIERRKAETISYQEYLKEMAELIRQVNQGKRDDIPTSIDTKGKVALYHTLENEELALVCDRAVQYAKQEGFRENLAKQKLVKKAIFEVVNDVNKVEEIYKIIDAHKEDY</sequence>
<dbReference type="PANTHER" id="PTHR30195">
    <property type="entry name" value="TYPE I SITE-SPECIFIC DEOXYRIBONUCLEASE PROTEIN SUBUNIT M AND R"/>
    <property type="match status" value="1"/>
</dbReference>
<dbReference type="GO" id="GO:0009307">
    <property type="term" value="P:DNA restriction-modification system"/>
    <property type="evidence" value="ECO:0007669"/>
    <property type="project" value="UniProtKB-KW"/>
</dbReference>
<dbReference type="EC" id="3.1.21.3" evidence="10"/>
<dbReference type="InterPro" id="IPR004473">
    <property type="entry name" value="Restrct_endonuc_typeI_HsdR"/>
</dbReference>
<evidence type="ECO:0000256" key="2">
    <source>
        <dbReference type="ARBA" id="ARBA00008598"/>
    </source>
</evidence>
<evidence type="ECO:0000256" key="9">
    <source>
        <dbReference type="ARBA" id="ARBA00023125"/>
    </source>
</evidence>
<dbReference type="EMBL" id="RJUG01000001">
    <property type="protein sequence ID" value="ROI10779.1"/>
    <property type="molecule type" value="Genomic_DNA"/>
</dbReference>
<dbReference type="Pfam" id="PF04313">
    <property type="entry name" value="HSDR_N"/>
    <property type="match status" value="1"/>
</dbReference>
<gene>
    <name evidence="13" type="ORF">EGI11_02490</name>
</gene>
<reference evidence="14" key="2">
    <citation type="submission" date="2018-11" db="EMBL/GenBank/DDBJ databases">
        <title>Proposal to divide the Flavobacteriaceae and reorganize its genera based on Amino Acid Identity values calculated from whole genome sequences.</title>
        <authorList>
            <person name="Nicholson A.C."/>
            <person name="Gulvik C.A."/>
            <person name="Whitney A.M."/>
            <person name="Humrighouse B.W."/>
            <person name="Bell M."/>
            <person name="Holmens B."/>
            <person name="Steigerwalt A."/>
            <person name="Villarma A."/>
            <person name="Sheth M."/>
            <person name="Batra D."/>
            <person name="Pryor J."/>
            <person name="Bernardet J.-F."/>
            <person name="Hugo C."/>
            <person name="Kampfer P."/>
            <person name="Newman J."/>
            <person name="Mcquiston J.R."/>
        </authorList>
    </citation>
    <scope>NUCLEOTIDE SEQUENCE [LARGE SCALE GENOMIC DNA]</scope>
    <source>
        <strain evidence="14">H3056</strain>
    </source>
</reference>
<evidence type="ECO:0000256" key="6">
    <source>
        <dbReference type="ARBA" id="ARBA00022759"/>
    </source>
</evidence>
<dbReference type="PROSITE" id="PS51192">
    <property type="entry name" value="HELICASE_ATP_BIND_1"/>
    <property type="match status" value="1"/>
</dbReference>
<keyword evidence="4 10" id="KW-0547">Nucleotide-binding</keyword>
<dbReference type="OrthoDB" id="9758243at2"/>
<accession>A0A3N0X3G6</accession>
<dbReference type="CDD" id="cd18800">
    <property type="entry name" value="SF2_C_EcoR124I-like"/>
    <property type="match status" value="1"/>
</dbReference>
<evidence type="ECO:0000256" key="3">
    <source>
        <dbReference type="ARBA" id="ARBA00022722"/>
    </source>
</evidence>
<reference evidence="14" key="1">
    <citation type="submission" date="2018-11" db="EMBL/GenBank/DDBJ databases">
        <title>Proposal to divide the Flavobacteriaceae and reorganize its genera based on Amino Acid Identity values calculated from whole genome sequences.</title>
        <authorList>
            <person name="Nicholson A.C."/>
            <person name="Gulvik C.A."/>
            <person name="Whitney A.M."/>
            <person name="Humrighouse B.W."/>
            <person name="Bell M."/>
            <person name="Holmes B."/>
            <person name="Steigerwalt A."/>
            <person name="Villarma A."/>
            <person name="Sheth M."/>
            <person name="Batra D."/>
            <person name="Pryor J."/>
            <person name="Bernardet J.-F."/>
            <person name="Hugo C."/>
            <person name="Kampfer P."/>
            <person name="Newman J."/>
            <person name="Mcquiston J.R."/>
        </authorList>
    </citation>
    <scope>NUCLEOTIDE SEQUENCE [LARGE SCALE GENOMIC DNA]</scope>
    <source>
        <strain evidence="14">H3056</strain>
    </source>
</reference>
<evidence type="ECO:0000256" key="5">
    <source>
        <dbReference type="ARBA" id="ARBA00022747"/>
    </source>
</evidence>
<dbReference type="Pfam" id="PF18766">
    <property type="entry name" value="SWI2_SNF2"/>
    <property type="match status" value="1"/>
</dbReference>
<proteinExistence type="inferred from homology"/>
<dbReference type="GO" id="GO:0003677">
    <property type="term" value="F:DNA binding"/>
    <property type="evidence" value="ECO:0007669"/>
    <property type="project" value="UniProtKB-KW"/>
</dbReference>
<comment type="catalytic activity">
    <reaction evidence="1 10">
        <text>Endonucleolytic cleavage of DNA to give random double-stranded fragments with terminal 5'-phosphates, ATP is simultaneously hydrolyzed.</text>
        <dbReference type="EC" id="3.1.21.3"/>
    </reaction>
</comment>
<comment type="function">
    <text evidence="10">Subunit R is required for both nuclease and ATPase activities, but not for modification.</text>
</comment>
<feature type="domain" description="Helicase ATP-binding" evidence="12">
    <location>
        <begin position="261"/>
        <end position="432"/>
    </location>
</feature>
<organism evidence="13 14">
    <name type="scientific">Kaistella daneshvariae</name>
    <dbReference type="NCBI Taxonomy" id="2487074"/>
    <lineage>
        <taxon>Bacteria</taxon>
        <taxon>Pseudomonadati</taxon>
        <taxon>Bacteroidota</taxon>
        <taxon>Flavobacteriia</taxon>
        <taxon>Flavobacteriales</taxon>
        <taxon>Weeksellaceae</taxon>
        <taxon>Chryseobacterium group</taxon>
        <taxon>Kaistella</taxon>
    </lineage>
</organism>
<keyword evidence="8 10" id="KW-0067">ATP-binding</keyword>
<name>A0A3N0X3G6_9FLAO</name>
<comment type="similarity">
    <text evidence="2 10">Belongs to the HsdR family.</text>
</comment>
<evidence type="ECO:0000313" key="13">
    <source>
        <dbReference type="EMBL" id="ROI10779.1"/>
    </source>
</evidence>
<feature type="coiled-coil region" evidence="11">
    <location>
        <begin position="905"/>
        <end position="939"/>
    </location>
</feature>
<keyword evidence="9 10" id="KW-0238">DNA-binding</keyword>
<keyword evidence="5 10" id="KW-0680">Restriction system</keyword>
<dbReference type="GO" id="GO:0005524">
    <property type="term" value="F:ATP binding"/>
    <property type="evidence" value="ECO:0007669"/>
    <property type="project" value="UniProtKB-KW"/>
</dbReference>
<dbReference type="Gene3D" id="3.90.1570.50">
    <property type="match status" value="1"/>
</dbReference>
<comment type="subunit">
    <text evidence="10">The type I restriction/modification system is composed of three polypeptides R, M and S.</text>
</comment>
<keyword evidence="6" id="KW-0255">Endonuclease</keyword>
<evidence type="ECO:0000256" key="4">
    <source>
        <dbReference type="ARBA" id="ARBA00022741"/>
    </source>
</evidence>
<dbReference type="InterPro" id="IPR051268">
    <property type="entry name" value="Type-I_R_enzyme_R_subunit"/>
</dbReference>
<dbReference type="AlphaFoldDB" id="A0A3N0X3G6"/>
<dbReference type="Proteomes" id="UP000270224">
    <property type="component" value="Unassembled WGS sequence"/>
</dbReference>
<dbReference type="SUPFAM" id="SSF52540">
    <property type="entry name" value="P-loop containing nucleoside triphosphate hydrolases"/>
    <property type="match status" value="1"/>
</dbReference>
<protein>
    <recommendedName>
        <fullName evidence="10">Type I restriction enzyme endonuclease subunit</fullName>
        <shortName evidence="10">R protein</shortName>
        <ecNumber evidence="10">3.1.21.3</ecNumber>
    </recommendedName>
</protein>
<evidence type="ECO:0000313" key="14">
    <source>
        <dbReference type="Proteomes" id="UP000270224"/>
    </source>
</evidence>
<evidence type="ECO:0000256" key="7">
    <source>
        <dbReference type="ARBA" id="ARBA00022801"/>
    </source>
</evidence>
<keyword evidence="3" id="KW-0540">Nuclease</keyword>
<dbReference type="Gene3D" id="3.40.50.300">
    <property type="entry name" value="P-loop containing nucleotide triphosphate hydrolases"/>
    <property type="match status" value="2"/>
</dbReference>
<dbReference type="CDD" id="cd22332">
    <property type="entry name" value="HsdR_N"/>
    <property type="match status" value="1"/>
</dbReference>
<keyword evidence="7 10" id="KW-0378">Hydrolase</keyword>
<dbReference type="Pfam" id="PF22679">
    <property type="entry name" value="T1R_D3-like"/>
    <property type="match status" value="1"/>
</dbReference>
<dbReference type="CDD" id="cd18030">
    <property type="entry name" value="DEXHc_RE_I_HsdR"/>
    <property type="match status" value="1"/>
</dbReference>
<dbReference type="InterPro" id="IPR007409">
    <property type="entry name" value="Restrct_endonuc_type1_HsdR_N"/>
</dbReference>